<keyword evidence="2" id="KW-1185">Reference proteome</keyword>
<dbReference type="Proteomes" id="UP001610446">
    <property type="component" value="Unassembled WGS sequence"/>
</dbReference>
<dbReference type="EMBL" id="JBFXLU010000051">
    <property type="protein sequence ID" value="KAL2848140.1"/>
    <property type="molecule type" value="Genomic_DNA"/>
</dbReference>
<sequence length="474" mass="53065">MTPTLPDNSDANWVFITTSPSHRRPTKTQRSQARRRVMREIGYARRKAHAHSWPEGSSETHMVARDTISKISSVITPAISPSIALDPLALDRESRWLLHHIFLDADSCQSRIYRDRWFPICFTNSAVFDQMLATYASHIVQNQPDHDLRQFILSSHAKALARVRTSLKSLAVPDEQTLNGLVCAIAALACYSHLEGDVVSWKFHMAAVSRLIAESGFAMDELDARVIDVVQWVESIGSYAFDICPGLGNLKAGKPYQISPPEASSPCLGGTDLPVSLLSALRALQETNQQLSMRQLLFGHAIWQEPMEIDQLIHPLTYRFLLLGHSTQTVDPLHICLRSGALLYLAEFRRKSGVSPVVTGIHIQRLRSSMEAMGQRSGITKLTLWLLTLGAMEATTQWDQQYFYSRLLGLLQASGVDSVPLWTQYLTEVVWIGGLFQDTLLMIWAALHHSDAITVNRRPPTGEQLRGLPRDQKG</sequence>
<protein>
    <recommendedName>
        <fullName evidence="3">Fungal-specific transcription factor domain-containing protein</fullName>
    </recommendedName>
</protein>
<comment type="caution">
    <text evidence="1">The sequence shown here is derived from an EMBL/GenBank/DDBJ whole genome shotgun (WGS) entry which is preliminary data.</text>
</comment>
<organism evidence="1 2">
    <name type="scientific">Aspergillus pseudoustus</name>
    <dbReference type="NCBI Taxonomy" id="1810923"/>
    <lineage>
        <taxon>Eukaryota</taxon>
        <taxon>Fungi</taxon>
        <taxon>Dikarya</taxon>
        <taxon>Ascomycota</taxon>
        <taxon>Pezizomycotina</taxon>
        <taxon>Eurotiomycetes</taxon>
        <taxon>Eurotiomycetidae</taxon>
        <taxon>Eurotiales</taxon>
        <taxon>Aspergillaceae</taxon>
        <taxon>Aspergillus</taxon>
        <taxon>Aspergillus subgen. Nidulantes</taxon>
    </lineage>
</organism>
<reference evidence="1 2" key="1">
    <citation type="submission" date="2024-07" db="EMBL/GenBank/DDBJ databases">
        <title>Section-level genome sequencing and comparative genomics of Aspergillus sections Usti and Cavernicolus.</title>
        <authorList>
            <consortium name="Lawrence Berkeley National Laboratory"/>
            <person name="Nybo J.L."/>
            <person name="Vesth T.C."/>
            <person name="Theobald S."/>
            <person name="Frisvad J.C."/>
            <person name="Larsen T.O."/>
            <person name="Kjaerboelling I."/>
            <person name="Rothschild-Mancinelli K."/>
            <person name="Lyhne E.K."/>
            <person name="Kogle M.E."/>
            <person name="Barry K."/>
            <person name="Clum A."/>
            <person name="Na H."/>
            <person name="Ledsgaard L."/>
            <person name="Lin J."/>
            <person name="Lipzen A."/>
            <person name="Kuo A."/>
            <person name="Riley R."/>
            <person name="Mondo S."/>
            <person name="Labutti K."/>
            <person name="Haridas S."/>
            <person name="Pangalinan J."/>
            <person name="Salamov A.A."/>
            <person name="Simmons B.A."/>
            <person name="Magnuson J.K."/>
            <person name="Chen J."/>
            <person name="Drula E."/>
            <person name="Henrissat B."/>
            <person name="Wiebenga A."/>
            <person name="Lubbers R.J."/>
            <person name="Gomes A.C."/>
            <person name="Makela M.R."/>
            <person name="Stajich J."/>
            <person name="Grigoriev I.V."/>
            <person name="Mortensen U.H."/>
            <person name="De Vries R.P."/>
            <person name="Baker S.E."/>
            <person name="Andersen M.R."/>
        </authorList>
    </citation>
    <scope>NUCLEOTIDE SEQUENCE [LARGE SCALE GENOMIC DNA]</scope>
    <source>
        <strain evidence="1 2">CBS 123904</strain>
    </source>
</reference>
<dbReference type="PANTHER" id="PTHR37540:SF5">
    <property type="entry name" value="TRANSCRIPTION FACTOR DOMAIN-CONTAINING PROTEIN"/>
    <property type="match status" value="1"/>
</dbReference>
<name>A0ABR4K756_9EURO</name>
<evidence type="ECO:0008006" key="3">
    <source>
        <dbReference type="Google" id="ProtNLM"/>
    </source>
</evidence>
<accession>A0ABR4K756</accession>
<dbReference type="Pfam" id="PF11951">
    <property type="entry name" value="Fungal_trans_2"/>
    <property type="match status" value="1"/>
</dbReference>
<proteinExistence type="predicted"/>
<gene>
    <name evidence="1" type="ORF">BJY01DRAFT_160731</name>
</gene>
<dbReference type="InterPro" id="IPR021858">
    <property type="entry name" value="Fun_TF"/>
</dbReference>
<evidence type="ECO:0000313" key="1">
    <source>
        <dbReference type="EMBL" id="KAL2848140.1"/>
    </source>
</evidence>
<dbReference type="PANTHER" id="PTHR37540">
    <property type="entry name" value="TRANSCRIPTION FACTOR (ACR-2), PUTATIVE-RELATED-RELATED"/>
    <property type="match status" value="1"/>
</dbReference>
<evidence type="ECO:0000313" key="2">
    <source>
        <dbReference type="Proteomes" id="UP001610446"/>
    </source>
</evidence>